<dbReference type="OrthoDB" id="191378at2759"/>
<name>A0A4D9CXA4_9STRA</name>
<dbReference type="AlphaFoldDB" id="A0A4D9CXA4"/>
<feature type="transmembrane region" description="Helical" evidence="2">
    <location>
        <begin position="20"/>
        <end position="42"/>
    </location>
</feature>
<keyword evidence="2" id="KW-0812">Transmembrane</keyword>
<protein>
    <submittedName>
        <fullName evidence="3">Uncharacterized protein</fullName>
    </submittedName>
</protein>
<dbReference type="Proteomes" id="UP000355283">
    <property type="component" value="Unassembled WGS sequence"/>
</dbReference>
<evidence type="ECO:0000313" key="4">
    <source>
        <dbReference type="Proteomes" id="UP000355283"/>
    </source>
</evidence>
<sequence length="1148" mass="123956">MTAQANDHGSEVVRVRRRRIRLAVVSAVLVAGVVAVIVAFAGKNHDKTPVETASGTTPLSVMSDVAISGTTPEDVSPPILQKPPEIVQDLSVGLALAGGGLNGLPEDGCEVNDGLELTDAIENQSCSVVYLKPGQLYELEREILVRREVIVMGNPSMLPMIDGEDAIRSFHVLEGGFLDLRFVQQFASDGIVREPKPYEIFATTSPRNRVWEIRGGSVFIDEGALGGKFTGVIFIDDPDVEDAARRSIRRTLDGDVYRIYGGHVFIVGGRVDFVGCLFWDLTLIYTFGNALYIGQDVLQLGGILTFTGCTFFENTVFGVENGLGLFVAQIAGLSTYTFNTFIENNFAISENCLGQAFLVGGGVMIMTTSVINEYSAGLSFSGTGELNVLGGVLVMTGVNNVEAFALGAVYGVGFEYTVGGGVAIFTGTVFDEYNGLFFFGALGEVNFIGSGVMIATGSPAMEYVAQASENGQGGNTFIGAGYASFTGCVVLEFISIANIWMLGEYIAVDAGFLTWIASPFIEAAAVEFARQLGSMVYIGAGAMVLWATPIVEVYGPRVSRTVEFWVMGSCEIEGGIISNSSVGGGGEEGGRRALAMQDRSLFSIPTFIAPLQGCQKLPDLIFGYEKGDDGPGAAEEGGRRARALTQKRRGTAASAASKGGRRPASGLKAPKTLVEEPVRPRTVRSSTRQLSSKQRALRAFFQEGGHTHALPRQVRRHATNLWERSHLEKGDSLTEVDDRILSNSPMEPVLETSLLAMNVTRISEVDGSKIAHLVPPQFLDTFKKIKTQIASMFPDGKAPKAEEDDRPAFYIHNKPDGFCGLCNVPGVEGEGVDGCSVEDSCNDLALPSGQKIKLDGQQTLVEDGEELDYKAHYILMATMSTTTEESVEALDLPEIQEAVVSAVALLQGPSMDKDSIIVNLYTGERDSFFGDHQAGPARSLYEDSEFSKTHTVKMVFVSSTEKAMDVIKAGFDGSQDERNEGPLAEAIKAALATDSGIELGHVSILFDDEVFVPAYNSPLHLTGPHRSLGKHSAVLVDPHQTAVPVTDAKYGKTYHLYLENFPPENTLQLELHRFKDHADAEHIIHNLQSVTTDAEGHARIDMDFIEHILPADYFFKVTTDKGHVSYSQTYTISHVGQKRKLYGTHQYA</sequence>
<evidence type="ECO:0000256" key="2">
    <source>
        <dbReference type="SAM" id="Phobius"/>
    </source>
</evidence>
<feature type="compositionally biased region" description="Basic residues" evidence="1">
    <location>
        <begin position="640"/>
        <end position="650"/>
    </location>
</feature>
<gene>
    <name evidence="3" type="ORF">NSK_007494</name>
</gene>
<feature type="region of interest" description="Disordered" evidence="1">
    <location>
        <begin position="628"/>
        <end position="689"/>
    </location>
</feature>
<keyword evidence="4" id="KW-1185">Reference proteome</keyword>
<dbReference type="EMBL" id="SDOX01000140">
    <property type="protein sequence ID" value="TFJ81148.1"/>
    <property type="molecule type" value="Genomic_DNA"/>
</dbReference>
<organism evidence="3 4">
    <name type="scientific">Nannochloropsis salina CCMP1776</name>
    <dbReference type="NCBI Taxonomy" id="1027361"/>
    <lineage>
        <taxon>Eukaryota</taxon>
        <taxon>Sar</taxon>
        <taxon>Stramenopiles</taxon>
        <taxon>Ochrophyta</taxon>
        <taxon>Eustigmatophyceae</taxon>
        <taxon>Eustigmatales</taxon>
        <taxon>Monodopsidaceae</taxon>
        <taxon>Microchloropsis</taxon>
        <taxon>Microchloropsis salina</taxon>
    </lineage>
</organism>
<evidence type="ECO:0000256" key="1">
    <source>
        <dbReference type="SAM" id="MobiDB-lite"/>
    </source>
</evidence>
<reference evidence="3 4" key="1">
    <citation type="submission" date="2019-01" db="EMBL/GenBank/DDBJ databases">
        <title>Nuclear Genome Assembly of the Microalgal Biofuel strain Nannochloropsis salina CCMP1776.</title>
        <authorList>
            <person name="Hovde B."/>
        </authorList>
    </citation>
    <scope>NUCLEOTIDE SEQUENCE [LARGE SCALE GENOMIC DNA]</scope>
    <source>
        <strain evidence="3 4">CCMP1776</strain>
    </source>
</reference>
<proteinExistence type="predicted"/>
<keyword evidence="2" id="KW-0472">Membrane</keyword>
<evidence type="ECO:0000313" key="3">
    <source>
        <dbReference type="EMBL" id="TFJ81148.1"/>
    </source>
</evidence>
<accession>A0A4D9CXA4</accession>
<keyword evidence="2" id="KW-1133">Transmembrane helix</keyword>
<dbReference type="SUPFAM" id="SSF51126">
    <property type="entry name" value="Pectin lyase-like"/>
    <property type="match status" value="1"/>
</dbReference>
<comment type="caution">
    <text evidence="3">The sequence shown here is derived from an EMBL/GenBank/DDBJ whole genome shotgun (WGS) entry which is preliminary data.</text>
</comment>
<dbReference type="InterPro" id="IPR011050">
    <property type="entry name" value="Pectin_lyase_fold/virulence"/>
</dbReference>